<name>A0A182QE20_9DIPT</name>
<evidence type="ECO:0000313" key="1">
    <source>
        <dbReference type="EnsemblMetazoa" id="AFAF008266-PA"/>
    </source>
</evidence>
<evidence type="ECO:0000313" key="2">
    <source>
        <dbReference type="Proteomes" id="UP000075886"/>
    </source>
</evidence>
<reference evidence="2" key="1">
    <citation type="submission" date="2014-01" db="EMBL/GenBank/DDBJ databases">
        <title>The Genome Sequence of Anopheles farauti FAR1 (V2).</title>
        <authorList>
            <consortium name="The Broad Institute Genomics Platform"/>
            <person name="Neafsey D.E."/>
            <person name="Besansky N."/>
            <person name="Howell P."/>
            <person name="Walton C."/>
            <person name="Young S.K."/>
            <person name="Zeng Q."/>
            <person name="Gargeya S."/>
            <person name="Fitzgerald M."/>
            <person name="Haas B."/>
            <person name="Abouelleil A."/>
            <person name="Allen A.W."/>
            <person name="Alvarado L."/>
            <person name="Arachchi H.M."/>
            <person name="Berlin A.M."/>
            <person name="Chapman S.B."/>
            <person name="Gainer-Dewar J."/>
            <person name="Goldberg J."/>
            <person name="Griggs A."/>
            <person name="Gujja S."/>
            <person name="Hansen M."/>
            <person name="Howarth C."/>
            <person name="Imamovic A."/>
            <person name="Ireland A."/>
            <person name="Larimer J."/>
            <person name="McCowan C."/>
            <person name="Murphy C."/>
            <person name="Pearson M."/>
            <person name="Poon T.W."/>
            <person name="Priest M."/>
            <person name="Roberts A."/>
            <person name="Saif S."/>
            <person name="Shea T."/>
            <person name="Sisk P."/>
            <person name="Sykes S."/>
            <person name="Wortman J."/>
            <person name="Nusbaum C."/>
            <person name="Birren B."/>
        </authorList>
    </citation>
    <scope>NUCLEOTIDE SEQUENCE [LARGE SCALE GENOMIC DNA]</scope>
    <source>
        <strain evidence="2">FAR1</strain>
    </source>
</reference>
<dbReference type="AlphaFoldDB" id="A0A182QE20"/>
<sequence length="225" mass="24132">MMHLTGGRDDFLERFLEGTFGNATTSGERVVRSNWSSTIWCGGSRLLICDEVKKDVSVDLEHCVEEKRGGERYGRKSICSCFDFFFFFSTVGGCSVIPYCFAMSFNTHEMESIPSSTSSSATPCCCRCCLDTSSHLATVASGTTGSVWHATFSLCTVGRSNISGISTRMVCVVPTQVSLPAGSSVWHPISVRSIGFGVGGGVGGRRKLSSVCTGKVMVRFGTTDT</sequence>
<dbReference type="EMBL" id="AXCN02000947">
    <property type="status" value="NOT_ANNOTATED_CDS"/>
    <property type="molecule type" value="Genomic_DNA"/>
</dbReference>
<dbReference type="Proteomes" id="UP000075886">
    <property type="component" value="Unassembled WGS sequence"/>
</dbReference>
<keyword evidence="2" id="KW-1185">Reference proteome</keyword>
<dbReference type="VEuPathDB" id="VectorBase:AFAF008266"/>
<proteinExistence type="predicted"/>
<dbReference type="EnsemblMetazoa" id="AFAF008266-RA">
    <property type="protein sequence ID" value="AFAF008266-PA"/>
    <property type="gene ID" value="AFAF008266"/>
</dbReference>
<accession>A0A182QE20</accession>
<protein>
    <submittedName>
        <fullName evidence="1">Uncharacterized protein</fullName>
    </submittedName>
</protein>
<organism evidence="1 2">
    <name type="scientific">Anopheles farauti</name>
    <dbReference type="NCBI Taxonomy" id="69004"/>
    <lineage>
        <taxon>Eukaryota</taxon>
        <taxon>Metazoa</taxon>
        <taxon>Ecdysozoa</taxon>
        <taxon>Arthropoda</taxon>
        <taxon>Hexapoda</taxon>
        <taxon>Insecta</taxon>
        <taxon>Pterygota</taxon>
        <taxon>Neoptera</taxon>
        <taxon>Endopterygota</taxon>
        <taxon>Diptera</taxon>
        <taxon>Nematocera</taxon>
        <taxon>Culicoidea</taxon>
        <taxon>Culicidae</taxon>
        <taxon>Anophelinae</taxon>
        <taxon>Anopheles</taxon>
    </lineage>
</organism>
<reference evidence="1" key="2">
    <citation type="submission" date="2020-05" db="UniProtKB">
        <authorList>
            <consortium name="EnsemblMetazoa"/>
        </authorList>
    </citation>
    <scope>IDENTIFICATION</scope>
    <source>
        <strain evidence="1">FAR1</strain>
    </source>
</reference>